<reference evidence="2" key="1">
    <citation type="submission" date="2021-02" db="EMBL/GenBank/DDBJ databases">
        <authorList>
            <person name="Nowell W R."/>
        </authorList>
    </citation>
    <scope>NUCLEOTIDE SEQUENCE</scope>
</reference>
<organism evidence="2 4">
    <name type="scientific">Rotaria sordida</name>
    <dbReference type="NCBI Taxonomy" id="392033"/>
    <lineage>
        <taxon>Eukaryota</taxon>
        <taxon>Metazoa</taxon>
        <taxon>Spiralia</taxon>
        <taxon>Gnathifera</taxon>
        <taxon>Rotifera</taxon>
        <taxon>Eurotatoria</taxon>
        <taxon>Bdelloidea</taxon>
        <taxon>Philodinida</taxon>
        <taxon>Philodinidae</taxon>
        <taxon>Rotaria</taxon>
    </lineage>
</organism>
<dbReference type="Proteomes" id="UP000663882">
    <property type="component" value="Unassembled WGS sequence"/>
</dbReference>
<feature type="region of interest" description="Disordered" evidence="1">
    <location>
        <begin position="1"/>
        <end position="66"/>
    </location>
</feature>
<feature type="compositionally biased region" description="Basic and acidic residues" evidence="1">
    <location>
        <begin position="15"/>
        <end position="32"/>
    </location>
</feature>
<accession>A0A815BHK3</accession>
<comment type="caution">
    <text evidence="2">The sequence shown here is derived from an EMBL/GenBank/DDBJ whole genome shotgun (WGS) entry which is preliminary data.</text>
</comment>
<dbReference type="AlphaFoldDB" id="A0A815BHK3"/>
<feature type="compositionally biased region" description="Polar residues" evidence="1">
    <location>
        <begin position="34"/>
        <end position="46"/>
    </location>
</feature>
<gene>
    <name evidence="3" type="ORF">OTI717_LOCUS19009</name>
    <name evidence="2" type="ORF">RFH988_LOCUS28219</name>
</gene>
<dbReference type="EMBL" id="CAJNOO010002474">
    <property type="protein sequence ID" value="CAF1271604.1"/>
    <property type="molecule type" value="Genomic_DNA"/>
</dbReference>
<evidence type="ECO:0000313" key="2">
    <source>
        <dbReference type="EMBL" id="CAF1271604.1"/>
    </source>
</evidence>
<proteinExistence type="predicted"/>
<name>A0A815BHK3_9BILA</name>
<sequence>MPRGTFEQPASDSTKNGKTDTARELQEHREEQEIASQIQDDQATSKTVEEKQEEENYDPIDYLDDYNPMNTHIIIDLPWPQAVE</sequence>
<evidence type="ECO:0000256" key="1">
    <source>
        <dbReference type="SAM" id="MobiDB-lite"/>
    </source>
</evidence>
<feature type="compositionally biased region" description="Acidic residues" evidence="1">
    <location>
        <begin position="51"/>
        <end position="64"/>
    </location>
</feature>
<evidence type="ECO:0000313" key="4">
    <source>
        <dbReference type="Proteomes" id="UP000663882"/>
    </source>
</evidence>
<evidence type="ECO:0000313" key="3">
    <source>
        <dbReference type="EMBL" id="CAF3814231.1"/>
    </source>
</evidence>
<dbReference type="EMBL" id="CAJOAX010002711">
    <property type="protein sequence ID" value="CAF3814231.1"/>
    <property type="molecule type" value="Genomic_DNA"/>
</dbReference>
<dbReference type="Proteomes" id="UP000663823">
    <property type="component" value="Unassembled WGS sequence"/>
</dbReference>
<protein>
    <submittedName>
        <fullName evidence="2">Uncharacterized protein</fullName>
    </submittedName>
</protein>